<evidence type="ECO:0008006" key="4">
    <source>
        <dbReference type="Google" id="ProtNLM"/>
    </source>
</evidence>
<evidence type="ECO:0000313" key="3">
    <source>
        <dbReference type="Proteomes" id="UP001432027"/>
    </source>
</evidence>
<comment type="caution">
    <text evidence="2">The sequence shown here is derived from an EMBL/GenBank/DDBJ whole genome shotgun (WGS) entry which is preliminary data.</text>
</comment>
<evidence type="ECO:0000313" key="2">
    <source>
        <dbReference type="EMBL" id="GMT02697.1"/>
    </source>
</evidence>
<feature type="region of interest" description="Disordered" evidence="1">
    <location>
        <begin position="1"/>
        <end position="66"/>
    </location>
</feature>
<dbReference type="AlphaFoldDB" id="A0AAV5U8H9"/>
<dbReference type="EMBL" id="BTSX01000005">
    <property type="protein sequence ID" value="GMT02697.1"/>
    <property type="molecule type" value="Genomic_DNA"/>
</dbReference>
<reference evidence="2" key="1">
    <citation type="submission" date="2023-10" db="EMBL/GenBank/DDBJ databases">
        <title>Genome assembly of Pristionchus species.</title>
        <authorList>
            <person name="Yoshida K."/>
            <person name="Sommer R.J."/>
        </authorList>
    </citation>
    <scope>NUCLEOTIDE SEQUENCE</scope>
    <source>
        <strain evidence="2">RS0144</strain>
    </source>
</reference>
<name>A0AAV5U8H9_9BILA</name>
<feature type="compositionally biased region" description="Low complexity" evidence="1">
    <location>
        <begin position="12"/>
        <end position="22"/>
    </location>
</feature>
<accession>A0AAV5U8H9</accession>
<proteinExistence type="predicted"/>
<evidence type="ECO:0000256" key="1">
    <source>
        <dbReference type="SAM" id="MobiDB-lite"/>
    </source>
</evidence>
<sequence>RFLAVDRSPTVSSQAAAIASAAPPEDRDNTYVEFYDSNPKKSRKMKKSPDLVVLDASPSPKAKKLKKASSMAAKVCYSQTTPKSKIVMKSPAVADSSSSTMVWNEANSPDVMILPPPPKPPHIFFVEDVPQTPWTRHIGSNGVQYFFNPSSGKLQYMPPPGWSTPTTLPSSPPPPKETPTNATAKQSPIISTSTGFAPKARKSMQPDIEVITLSDDSQENAPPKKKLRVVDSLLQFAEKHNIPYEKLEGLLIDRSMDDKAAHNRSTLNEVELRYDREYQYKMTIAREARREKTLLLKEAEGHKRTAEGDAKVVQYLHEQMAGKTE</sequence>
<keyword evidence="3" id="KW-1185">Reference proteome</keyword>
<feature type="non-terminal residue" evidence="2">
    <location>
        <position position="1"/>
    </location>
</feature>
<dbReference type="Proteomes" id="UP001432027">
    <property type="component" value="Unassembled WGS sequence"/>
</dbReference>
<gene>
    <name evidence="2" type="ORF">PENTCL1PPCAC_24871</name>
</gene>
<feature type="region of interest" description="Disordered" evidence="1">
    <location>
        <begin position="157"/>
        <end position="186"/>
    </location>
</feature>
<protein>
    <recommendedName>
        <fullName evidence="4">WW domain-containing protein</fullName>
    </recommendedName>
</protein>
<organism evidence="2 3">
    <name type="scientific">Pristionchus entomophagus</name>
    <dbReference type="NCBI Taxonomy" id="358040"/>
    <lineage>
        <taxon>Eukaryota</taxon>
        <taxon>Metazoa</taxon>
        <taxon>Ecdysozoa</taxon>
        <taxon>Nematoda</taxon>
        <taxon>Chromadorea</taxon>
        <taxon>Rhabditida</taxon>
        <taxon>Rhabditina</taxon>
        <taxon>Diplogasteromorpha</taxon>
        <taxon>Diplogasteroidea</taxon>
        <taxon>Neodiplogasteridae</taxon>
        <taxon>Pristionchus</taxon>
    </lineage>
</organism>